<feature type="transmembrane region" description="Helical" evidence="10">
    <location>
        <begin position="12"/>
        <end position="29"/>
    </location>
</feature>
<dbReference type="SMART" id="SM00448">
    <property type="entry name" value="REC"/>
    <property type="match status" value="1"/>
</dbReference>
<evidence type="ECO:0000259" key="12">
    <source>
        <dbReference type="PROSITE" id="PS50110"/>
    </source>
</evidence>
<evidence type="ECO:0000256" key="3">
    <source>
        <dbReference type="ARBA" id="ARBA00022553"/>
    </source>
</evidence>
<evidence type="ECO:0000256" key="4">
    <source>
        <dbReference type="ARBA" id="ARBA00022679"/>
    </source>
</evidence>
<feature type="domain" description="Histidine kinase" evidence="11">
    <location>
        <begin position="410"/>
        <end position="633"/>
    </location>
</feature>
<dbReference type="Gene3D" id="3.30.565.10">
    <property type="entry name" value="Histidine kinase-like ATPase, C-terminal domain"/>
    <property type="match status" value="1"/>
</dbReference>
<keyword evidence="5" id="KW-0547">Nucleotide-binding</keyword>
<dbReference type="InterPro" id="IPR003594">
    <property type="entry name" value="HATPase_dom"/>
</dbReference>
<keyword evidence="6 13" id="KW-0418">Kinase</keyword>
<evidence type="ECO:0000256" key="1">
    <source>
        <dbReference type="ARBA" id="ARBA00000085"/>
    </source>
</evidence>
<dbReference type="SUPFAM" id="SSF47384">
    <property type="entry name" value="Homodimeric domain of signal transducing histidine kinase"/>
    <property type="match status" value="1"/>
</dbReference>
<dbReference type="PROSITE" id="PS50109">
    <property type="entry name" value="HIS_KIN"/>
    <property type="match status" value="1"/>
</dbReference>
<dbReference type="GO" id="GO:0005524">
    <property type="term" value="F:ATP binding"/>
    <property type="evidence" value="ECO:0007669"/>
    <property type="project" value="UniProtKB-KW"/>
</dbReference>
<keyword evidence="4" id="KW-0808">Transferase</keyword>
<dbReference type="InterPro" id="IPR005467">
    <property type="entry name" value="His_kinase_dom"/>
</dbReference>
<dbReference type="GO" id="GO:0000155">
    <property type="term" value="F:phosphorelay sensor kinase activity"/>
    <property type="evidence" value="ECO:0007669"/>
    <property type="project" value="InterPro"/>
</dbReference>
<dbReference type="CDD" id="cd16922">
    <property type="entry name" value="HATPase_EvgS-ArcB-TorS-like"/>
    <property type="match status" value="1"/>
</dbReference>
<dbReference type="FunFam" id="1.10.287.130:FF:000002">
    <property type="entry name" value="Two-component osmosensing histidine kinase"/>
    <property type="match status" value="1"/>
</dbReference>
<dbReference type="Gene3D" id="3.40.50.2300">
    <property type="match status" value="2"/>
</dbReference>
<keyword evidence="8" id="KW-0902">Two-component regulatory system</keyword>
<dbReference type="InterPro" id="IPR001789">
    <property type="entry name" value="Sig_transdc_resp-reg_receiver"/>
</dbReference>
<keyword evidence="10" id="KW-0812">Transmembrane</keyword>
<evidence type="ECO:0000256" key="9">
    <source>
        <dbReference type="SAM" id="MobiDB-lite"/>
    </source>
</evidence>
<feature type="compositionally biased region" description="Acidic residues" evidence="9">
    <location>
        <begin position="917"/>
        <end position="927"/>
    </location>
</feature>
<accession>A0A1W1D207</accession>
<feature type="region of interest" description="Disordered" evidence="9">
    <location>
        <begin position="917"/>
        <end position="944"/>
    </location>
</feature>
<dbReference type="PANTHER" id="PTHR45339:SF1">
    <property type="entry name" value="HYBRID SIGNAL TRANSDUCTION HISTIDINE KINASE J"/>
    <property type="match status" value="1"/>
</dbReference>
<keyword evidence="3" id="KW-0597">Phosphoprotein</keyword>
<dbReference type="SMART" id="SM00387">
    <property type="entry name" value="HATPase_c"/>
    <property type="match status" value="1"/>
</dbReference>
<dbReference type="Pfam" id="PF08376">
    <property type="entry name" value="NIT"/>
    <property type="match status" value="1"/>
</dbReference>
<gene>
    <name evidence="13" type="ORF">MNB_SM-3-1379</name>
</gene>
<dbReference type="PANTHER" id="PTHR45339">
    <property type="entry name" value="HYBRID SIGNAL TRANSDUCTION HISTIDINE KINASE J"/>
    <property type="match status" value="1"/>
</dbReference>
<dbReference type="EMBL" id="FPHP01000001">
    <property type="protein sequence ID" value="SFV74467.1"/>
    <property type="molecule type" value="Genomic_DNA"/>
</dbReference>
<sequence length="1068" mass="121412">MQLGLKNRLKLISLLPILILFSITSYFVYHSYTNYKTAQALQENLSQNKLLNKLIDNISRERGITVMYLGNSSQDTFSSLVSQRMVVDSVAKKYLDFLQTKLANEGQENGICNKTCQNLKTIKNALDTIHNTRTLVDEKKTNFRNVYANTYGEVLDDLISQIQNMTSNQMDPKINQLVFSYLSTINTKESASKERDFISYVLAKSSPFKEEDYNTFLTLISQSDKVSYDFIQDNTLVSKIDKLFNNEDVAETFYDLNIERANIIKSADNGKYETDVSDWFAIQSEKTNIFSNMEDMLLAAMDKRASDVQVEALTVLTTSLSIWVLNILLALLGFLVSREITKNIKNLEHVLVKVAEDIKHDDEDEIEINLDTAKGTTQAYALLERVIDQTRKDKLAAQEANEAKSMFLANMSHEIRTPLNGIVGFTELLRDTGLEEEQEEFVEVIEKSSESLLEIINNILDLSKVESNKLEIEDIPFDPIAEFEGAVEVYAVRASEKNIDLASFIDPSLENEIIGDPTKIKEVLINLLSNAVKFTSSGGAIHVDIRRMPSELENTTRIRFQVQDSGIGVTKEQAASIFQAFSQAETSTARKYGGTGLGLTISSSFIELMGGQLDLESEPGEGTMFFFTLDFENASRKEEESSQNKFSNISALIQESPHKTKRQEIYLREYLDYYGVSYTAFKDLKELKSLQSQMNYDVIFADYEYCEKDDIVAYGEQQSALLLITKSQHMKKIDSLNVNIFKSLYEPINSSKVKQALESYYVSSFSSSKKPKGIAHKKFKDGVSKFKANALVAEDNVINQRLIKRTLEDLGLKVTIASHGLEAFQKRKDGDFDVVFMDINMPFIDGVEATQEILEWEETYNKPHIPIIAVTANALKGDRERFLKDGLDEYTTKPINREEIITLLNMFLSDFIVDMSEEQEETQEEETPASQPLLLEDDEESKKEDNAQYYKDVVLAKSSSFETKLYTKLLTSLDFSYEIAQDYADLLEKVKTNSYKLVVVDLNYEGLNLKELRENVDTTNDTNKTSMQIVAINNLEEELDQENTKFATEVIDKTSNKEILESLFKKYI</sequence>
<reference evidence="13" key="1">
    <citation type="submission" date="2016-10" db="EMBL/GenBank/DDBJ databases">
        <authorList>
            <person name="de Groot N.N."/>
        </authorList>
    </citation>
    <scope>NUCLEOTIDE SEQUENCE</scope>
</reference>
<dbReference type="SUPFAM" id="SSF55874">
    <property type="entry name" value="ATPase domain of HSP90 chaperone/DNA topoisomerase II/histidine kinase"/>
    <property type="match status" value="1"/>
</dbReference>
<keyword evidence="7" id="KW-0067">ATP-binding</keyword>
<dbReference type="InterPro" id="IPR003661">
    <property type="entry name" value="HisK_dim/P_dom"/>
</dbReference>
<evidence type="ECO:0000256" key="8">
    <source>
        <dbReference type="ARBA" id="ARBA00023012"/>
    </source>
</evidence>
<dbReference type="Pfam" id="PF02518">
    <property type="entry name" value="HATPase_c"/>
    <property type="match status" value="1"/>
</dbReference>
<dbReference type="FunFam" id="3.30.565.10:FF:000010">
    <property type="entry name" value="Sensor histidine kinase RcsC"/>
    <property type="match status" value="1"/>
</dbReference>
<dbReference type="InterPro" id="IPR036890">
    <property type="entry name" value="HATPase_C_sf"/>
</dbReference>
<dbReference type="Pfam" id="PF00512">
    <property type="entry name" value="HisKA"/>
    <property type="match status" value="1"/>
</dbReference>
<comment type="catalytic activity">
    <reaction evidence="1">
        <text>ATP + protein L-histidine = ADP + protein N-phospho-L-histidine.</text>
        <dbReference type="EC" id="2.7.13.3"/>
    </reaction>
</comment>
<dbReference type="InterPro" id="IPR013587">
    <property type="entry name" value="Nitrate/nitrite_sensing"/>
</dbReference>
<dbReference type="InterPro" id="IPR011006">
    <property type="entry name" value="CheY-like_superfamily"/>
</dbReference>
<evidence type="ECO:0000313" key="13">
    <source>
        <dbReference type="EMBL" id="SFV74467.1"/>
    </source>
</evidence>
<dbReference type="PRINTS" id="PR00344">
    <property type="entry name" value="BCTRLSENSOR"/>
</dbReference>
<keyword evidence="10" id="KW-1133">Transmembrane helix</keyword>
<protein>
    <recommendedName>
        <fullName evidence="2">histidine kinase</fullName>
        <ecNumber evidence="2">2.7.13.3</ecNumber>
    </recommendedName>
</protein>
<evidence type="ECO:0000256" key="10">
    <source>
        <dbReference type="SAM" id="Phobius"/>
    </source>
</evidence>
<dbReference type="AlphaFoldDB" id="A0A1W1D207"/>
<evidence type="ECO:0000256" key="5">
    <source>
        <dbReference type="ARBA" id="ARBA00022741"/>
    </source>
</evidence>
<evidence type="ECO:0000256" key="6">
    <source>
        <dbReference type="ARBA" id="ARBA00022777"/>
    </source>
</evidence>
<proteinExistence type="predicted"/>
<organism evidence="13">
    <name type="scientific">hydrothermal vent metagenome</name>
    <dbReference type="NCBI Taxonomy" id="652676"/>
    <lineage>
        <taxon>unclassified sequences</taxon>
        <taxon>metagenomes</taxon>
        <taxon>ecological metagenomes</taxon>
    </lineage>
</organism>
<dbReference type="Pfam" id="PF00072">
    <property type="entry name" value="Response_reg"/>
    <property type="match status" value="1"/>
</dbReference>
<feature type="domain" description="Response regulatory" evidence="12">
    <location>
        <begin position="789"/>
        <end position="908"/>
    </location>
</feature>
<dbReference type="PROSITE" id="PS50110">
    <property type="entry name" value="RESPONSE_REGULATORY"/>
    <property type="match status" value="1"/>
</dbReference>
<dbReference type="SMART" id="SM00388">
    <property type="entry name" value="HisKA"/>
    <property type="match status" value="1"/>
</dbReference>
<dbReference type="CDD" id="cd00082">
    <property type="entry name" value="HisKA"/>
    <property type="match status" value="1"/>
</dbReference>
<dbReference type="CDD" id="cd17546">
    <property type="entry name" value="REC_hyHK_CKI1_RcsC-like"/>
    <property type="match status" value="1"/>
</dbReference>
<keyword evidence="10" id="KW-0472">Membrane</keyword>
<name>A0A1W1D207_9ZZZZ</name>
<dbReference type="Gene3D" id="1.10.287.130">
    <property type="match status" value="1"/>
</dbReference>
<dbReference type="InterPro" id="IPR036097">
    <property type="entry name" value="HisK_dim/P_sf"/>
</dbReference>
<dbReference type="SUPFAM" id="SSF52172">
    <property type="entry name" value="CheY-like"/>
    <property type="match status" value="1"/>
</dbReference>
<evidence type="ECO:0000259" key="11">
    <source>
        <dbReference type="PROSITE" id="PS50109"/>
    </source>
</evidence>
<evidence type="ECO:0000256" key="2">
    <source>
        <dbReference type="ARBA" id="ARBA00012438"/>
    </source>
</evidence>
<dbReference type="InterPro" id="IPR004358">
    <property type="entry name" value="Sig_transdc_His_kin-like_C"/>
</dbReference>
<evidence type="ECO:0000256" key="7">
    <source>
        <dbReference type="ARBA" id="ARBA00022840"/>
    </source>
</evidence>
<dbReference type="EC" id="2.7.13.3" evidence="2"/>